<dbReference type="PANTHER" id="PTHR42829">
    <property type="entry name" value="NADH-UBIQUINONE OXIDOREDUCTASE CHAIN 5"/>
    <property type="match status" value="1"/>
</dbReference>
<feature type="signal peptide" evidence="17">
    <location>
        <begin position="1"/>
        <end position="23"/>
    </location>
</feature>
<dbReference type="AlphaFoldDB" id="A0A125R6X4"/>
<keyword evidence="6 16" id="KW-0812">Transmembrane</keyword>
<feature type="transmembrane region" description="Helical" evidence="16">
    <location>
        <begin position="274"/>
        <end position="296"/>
    </location>
</feature>
<keyword evidence="7" id="KW-0999">Mitochondrion inner membrane</keyword>
<feature type="transmembrane region" description="Helical" evidence="16">
    <location>
        <begin position="491"/>
        <end position="510"/>
    </location>
</feature>
<feature type="transmembrane region" description="Helical" evidence="16">
    <location>
        <begin position="77"/>
        <end position="98"/>
    </location>
</feature>
<protein>
    <recommendedName>
        <fullName evidence="3 16">NADH-ubiquinone oxidoreductase chain 5</fullName>
        <ecNumber evidence="2 16">7.1.1.2</ecNumber>
    </recommendedName>
</protein>
<feature type="transmembrane region" description="Helical" evidence="16">
    <location>
        <begin position="38"/>
        <end position="56"/>
    </location>
</feature>
<evidence type="ECO:0000256" key="3">
    <source>
        <dbReference type="ARBA" id="ARBA00021096"/>
    </source>
</evidence>
<dbReference type="Pfam" id="PF00662">
    <property type="entry name" value="Proton_antipo_N"/>
    <property type="match status" value="1"/>
</dbReference>
<gene>
    <name evidence="21" type="primary">ND5</name>
</gene>
<geneLocation type="mitochondrion" evidence="21"/>
<evidence type="ECO:0000256" key="12">
    <source>
        <dbReference type="ARBA" id="ARBA00023075"/>
    </source>
</evidence>
<dbReference type="Pfam" id="PF00361">
    <property type="entry name" value="Proton_antipo_M"/>
    <property type="match status" value="1"/>
</dbReference>
<dbReference type="EC" id="7.1.1.2" evidence="2 16"/>
<evidence type="ECO:0000256" key="14">
    <source>
        <dbReference type="ARBA" id="ARBA00023136"/>
    </source>
</evidence>
<keyword evidence="12 16" id="KW-0830">Ubiquinone</keyword>
<feature type="domain" description="NADH:quinone oxidoreductase/Mrp antiporter transmembrane" evidence="18">
    <location>
        <begin position="135"/>
        <end position="411"/>
    </location>
</feature>
<evidence type="ECO:0000256" key="2">
    <source>
        <dbReference type="ARBA" id="ARBA00012944"/>
    </source>
</evidence>
<keyword evidence="5" id="KW-0679">Respiratory chain</keyword>
<keyword evidence="13 16" id="KW-0496">Mitochondrion</keyword>
<dbReference type="InterPro" id="IPR003945">
    <property type="entry name" value="NU5C-like"/>
</dbReference>
<dbReference type="GeneID" id="26896676"/>
<proteinExistence type="inferred from homology"/>
<dbReference type="PRINTS" id="PR01434">
    <property type="entry name" value="NADHDHGNASE5"/>
</dbReference>
<comment type="similarity">
    <text evidence="16">Belongs to the complex I subunit 5 family.</text>
</comment>
<feature type="domain" description="NADH dehydrogenase subunit 5 C-terminal" evidence="20">
    <location>
        <begin position="424"/>
        <end position="603"/>
    </location>
</feature>
<accession>A0A125R6X4</accession>
<evidence type="ECO:0000256" key="13">
    <source>
        <dbReference type="ARBA" id="ARBA00023128"/>
    </source>
</evidence>
<evidence type="ECO:0000256" key="7">
    <source>
        <dbReference type="ARBA" id="ARBA00022792"/>
    </source>
</evidence>
<dbReference type="RefSeq" id="YP_009235319.1">
    <property type="nucleotide sequence ID" value="NC_029453.1"/>
</dbReference>
<evidence type="ECO:0000259" key="19">
    <source>
        <dbReference type="Pfam" id="PF00662"/>
    </source>
</evidence>
<comment type="function">
    <text evidence="16">Core subunit of the mitochondrial membrane respiratory chain NADH dehydrogenase (Complex I) which catalyzes electron transfer from NADH through the respiratory chain, using ubiquinone as an electron acceptor. Essential for the catalytic activity and assembly of complex I.</text>
</comment>
<sequence>MTLILHWSLLLTFHILLHRLLTALTPKQHESYMAEATMTAFSPAFFICLLPLTILLTHGTASFVTIWHWINSQSFDVIISFNFDQYALVFFPLAVYVSSSMLELSLWYMDSDPNIHRIFYYPLVLLVVMIIVVSANNFFQLFIRWERVGIMSLLLIGCWYGPAVANTAALLAVIFNRVRDIALIMTAPWFAMSLNSWENQQRLTLSKDIHMSFALIWLIVAATRKSAHFGLHPQLPAAIEGPTRVSALLHSTTMVDAGIFLLIRFHPLTENNQLALTTCLCLGALTSLFAATCALTQNDIKKLVAFSTSSQLALMMVAMGLNQWQLAFVHISTHAYFLAMFFLSSGSIMHSVNHDQEIRKLGALLHTIPSTSGYWTIGSLGLTATPFQAGFFTKDAFIAALGSSYLNAWRLTVTLIATSFSALYSFHLVFLVNMGPPRILPVWPIHEYNLLVINPVKRRACGSMTAALFISQSLTRVKTPNMTMPGPLKMAALLVAIMRLFTAISLATMTRKHLKFTPTIRWHHLSNILWFFPMTVLRFVPKLKFMLGQSAAAHLDKVWLEAFGRKALAFTLQNMAKATNNFSRRMIKTYVTIILLTLIMPTTVVLL</sequence>
<feature type="domain" description="NADH-Ubiquinone oxidoreductase (complex I) chain 5 N-terminal" evidence="19">
    <location>
        <begin position="69"/>
        <end position="117"/>
    </location>
</feature>
<feature type="chain" id="PRO_5007179469" description="NADH-ubiquinone oxidoreductase chain 5" evidence="17">
    <location>
        <begin position="24"/>
        <end position="607"/>
    </location>
</feature>
<dbReference type="PANTHER" id="PTHR42829:SF2">
    <property type="entry name" value="NADH-UBIQUINONE OXIDOREDUCTASE CHAIN 5"/>
    <property type="match status" value="1"/>
</dbReference>
<feature type="transmembrane region" description="Helical" evidence="16">
    <location>
        <begin position="411"/>
        <end position="432"/>
    </location>
</feature>
<evidence type="ECO:0000256" key="16">
    <source>
        <dbReference type="RuleBase" id="RU003404"/>
    </source>
</evidence>
<evidence type="ECO:0000256" key="6">
    <source>
        <dbReference type="ARBA" id="ARBA00022692"/>
    </source>
</evidence>
<keyword evidence="8" id="KW-1278">Translocase</keyword>
<dbReference type="GO" id="GO:0003954">
    <property type="term" value="F:NADH dehydrogenase activity"/>
    <property type="evidence" value="ECO:0007669"/>
    <property type="project" value="TreeGrafter"/>
</dbReference>
<keyword evidence="11 16" id="KW-0520">NAD</keyword>
<evidence type="ECO:0000256" key="15">
    <source>
        <dbReference type="ARBA" id="ARBA00049551"/>
    </source>
</evidence>
<name>A0A125R6X4_ACRPD</name>
<feature type="transmembrane region" description="Helical" evidence="16">
    <location>
        <begin position="522"/>
        <end position="540"/>
    </location>
</feature>
<dbReference type="GO" id="GO:0008137">
    <property type="term" value="F:NADH dehydrogenase (ubiquinone) activity"/>
    <property type="evidence" value="ECO:0007669"/>
    <property type="project" value="UniProtKB-EC"/>
</dbReference>
<dbReference type="Pfam" id="PF06455">
    <property type="entry name" value="NADH5_C"/>
    <property type="match status" value="1"/>
</dbReference>
<evidence type="ECO:0000256" key="11">
    <source>
        <dbReference type="ARBA" id="ARBA00023027"/>
    </source>
</evidence>
<dbReference type="InterPro" id="IPR010934">
    <property type="entry name" value="NADH_DH_su5_C"/>
</dbReference>
<dbReference type="CTD" id="4540"/>
<evidence type="ECO:0000256" key="10">
    <source>
        <dbReference type="ARBA" id="ARBA00022989"/>
    </source>
</evidence>
<evidence type="ECO:0000256" key="1">
    <source>
        <dbReference type="ARBA" id="ARBA00004448"/>
    </source>
</evidence>
<evidence type="ECO:0000256" key="4">
    <source>
        <dbReference type="ARBA" id="ARBA00022448"/>
    </source>
</evidence>
<dbReference type="InterPro" id="IPR001750">
    <property type="entry name" value="ND/Mrp_TM"/>
</dbReference>
<organism evidence="21">
    <name type="scientific">Acrossocheilus paradoxus</name>
    <name type="common">Taiwan torrent carp</name>
    <name type="synonym">Barbus paradoxus</name>
    <dbReference type="NCBI Taxonomy" id="76593"/>
    <lineage>
        <taxon>Eukaryota</taxon>
        <taxon>Metazoa</taxon>
        <taxon>Chordata</taxon>
        <taxon>Craniata</taxon>
        <taxon>Vertebrata</taxon>
        <taxon>Euteleostomi</taxon>
        <taxon>Actinopterygii</taxon>
        <taxon>Neopterygii</taxon>
        <taxon>Teleostei</taxon>
        <taxon>Ostariophysi</taxon>
        <taxon>Cypriniformes</taxon>
        <taxon>Cyprinidae</taxon>
        <taxon>Acrossocheilinae</taxon>
        <taxon>Acrossocheilus</taxon>
    </lineage>
</organism>
<comment type="subcellular location">
    <subcellularLocation>
        <location evidence="1">Mitochondrion inner membrane</location>
        <topology evidence="1">Multi-pass membrane protein</topology>
    </subcellularLocation>
</comment>
<keyword evidence="4 16" id="KW-0813">Transport</keyword>
<dbReference type="EMBL" id="KT991436">
    <property type="protein sequence ID" value="AMD11931.1"/>
    <property type="molecule type" value="Genomic_DNA"/>
</dbReference>
<dbReference type="InterPro" id="IPR001516">
    <property type="entry name" value="Proton_antipo_N"/>
</dbReference>
<evidence type="ECO:0000256" key="17">
    <source>
        <dbReference type="SAM" id="SignalP"/>
    </source>
</evidence>
<feature type="transmembrane region" description="Helical" evidence="16">
    <location>
        <begin position="151"/>
        <end position="175"/>
    </location>
</feature>
<feature type="transmembrane region" description="Helical" evidence="16">
    <location>
        <begin position="118"/>
        <end position="139"/>
    </location>
</feature>
<evidence type="ECO:0000256" key="9">
    <source>
        <dbReference type="ARBA" id="ARBA00022982"/>
    </source>
</evidence>
<keyword evidence="10 16" id="KW-1133">Transmembrane helix</keyword>
<feature type="transmembrane region" description="Helical" evidence="16">
    <location>
        <begin position="333"/>
        <end position="352"/>
    </location>
</feature>
<evidence type="ECO:0000259" key="18">
    <source>
        <dbReference type="Pfam" id="PF00361"/>
    </source>
</evidence>
<keyword evidence="17" id="KW-0732">Signal</keyword>
<comment type="catalytic activity">
    <reaction evidence="15 16">
        <text>a ubiquinone + NADH + 5 H(+)(in) = a ubiquinol + NAD(+) + 4 H(+)(out)</text>
        <dbReference type="Rhea" id="RHEA:29091"/>
        <dbReference type="Rhea" id="RHEA-COMP:9565"/>
        <dbReference type="Rhea" id="RHEA-COMP:9566"/>
        <dbReference type="ChEBI" id="CHEBI:15378"/>
        <dbReference type="ChEBI" id="CHEBI:16389"/>
        <dbReference type="ChEBI" id="CHEBI:17976"/>
        <dbReference type="ChEBI" id="CHEBI:57540"/>
        <dbReference type="ChEBI" id="CHEBI:57945"/>
        <dbReference type="EC" id="7.1.1.2"/>
    </reaction>
</comment>
<dbReference type="GO" id="GO:0042773">
    <property type="term" value="P:ATP synthesis coupled electron transport"/>
    <property type="evidence" value="ECO:0007669"/>
    <property type="project" value="InterPro"/>
</dbReference>
<dbReference type="GO" id="GO:0005743">
    <property type="term" value="C:mitochondrial inner membrane"/>
    <property type="evidence" value="ECO:0007669"/>
    <property type="project" value="UniProtKB-SubCell"/>
</dbReference>
<evidence type="ECO:0000256" key="8">
    <source>
        <dbReference type="ARBA" id="ARBA00022967"/>
    </source>
</evidence>
<reference evidence="21" key="1">
    <citation type="submission" date="2015-11" db="EMBL/GenBank/DDBJ databases">
        <authorList>
            <person name="Zhang Y."/>
            <person name="Guo Z."/>
        </authorList>
    </citation>
    <scope>NUCLEOTIDE SEQUENCE</scope>
    <source>
        <tissue evidence="21">Dorsal myotome</tissue>
    </source>
</reference>
<dbReference type="GO" id="GO:0015990">
    <property type="term" value="P:electron transport coupled proton transport"/>
    <property type="evidence" value="ECO:0007669"/>
    <property type="project" value="TreeGrafter"/>
</dbReference>
<evidence type="ECO:0000313" key="21">
    <source>
        <dbReference type="EMBL" id="AMD11931.1"/>
    </source>
</evidence>
<keyword evidence="9" id="KW-0249">Electron transport</keyword>
<keyword evidence="14 16" id="KW-0472">Membrane</keyword>
<feature type="transmembrane region" description="Helical" evidence="16">
    <location>
        <begin position="587"/>
        <end position="606"/>
    </location>
</feature>
<evidence type="ECO:0000259" key="20">
    <source>
        <dbReference type="Pfam" id="PF06455"/>
    </source>
</evidence>
<evidence type="ECO:0000256" key="5">
    <source>
        <dbReference type="ARBA" id="ARBA00022660"/>
    </source>
</evidence>